<organism evidence="2 3">
    <name type="scientific">Symbiodinium microadriaticum</name>
    <name type="common">Dinoflagellate</name>
    <name type="synonym">Zooxanthella microadriatica</name>
    <dbReference type="NCBI Taxonomy" id="2951"/>
    <lineage>
        <taxon>Eukaryota</taxon>
        <taxon>Sar</taxon>
        <taxon>Alveolata</taxon>
        <taxon>Dinophyceae</taxon>
        <taxon>Suessiales</taxon>
        <taxon>Symbiodiniaceae</taxon>
        <taxon>Symbiodinium</taxon>
    </lineage>
</organism>
<comment type="caution">
    <text evidence="2">The sequence shown here is derived from an EMBL/GenBank/DDBJ whole genome shotgun (WGS) entry which is preliminary data.</text>
</comment>
<dbReference type="CDD" id="cd00048">
    <property type="entry name" value="DSRM_SF"/>
    <property type="match status" value="1"/>
</dbReference>
<gene>
    <name evidence="2" type="ORF">AK812_SmicGene34706</name>
</gene>
<evidence type="ECO:0000313" key="2">
    <source>
        <dbReference type="EMBL" id="OLP84426.1"/>
    </source>
</evidence>
<proteinExistence type="predicted"/>
<reference evidence="2 3" key="1">
    <citation type="submission" date="2016-02" db="EMBL/GenBank/DDBJ databases">
        <title>Genome analysis of coral dinoflagellate symbionts highlights evolutionary adaptations to a symbiotic lifestyle.</title>
        <authorList>
            <person name="Aranda M."/>
            <person name="Li Y."/>
            <person name="Liew Y.J."/>
            <person name="Baumgarten S."/>
            <person name="Simakov O."/>
            <person name="Wilson M."/>
            <person name="Piel J."/>
            <person name="Ashoor H."/>
            <person name="Bougouffa S."/>
            <person name="Bajic V.B."/>
            <person name="Ryu T."/>
            <person name="Ravasi T."/>
            <person name="Bayer T."/>
            <person name="Micklem G."/>
            <person name="Kim H."/>
            <person name="Bhak J."/>
            <person name="Lajeunesse T.C."/>
            <person name="Voolstra C.R."/>
        </authorList>
    </citation>
    <scope>NUCLEOTIDE SEQUENCE [LARGE SCALE GENOMIC DNA]</scope>
    <source>
        <strain evidence="2 3">CCMP2467</strain>
    </source>
</reference>
<sequence>MATSANTIKALLLRQQVELSESAIDLVSYYCSIPHSLPGFIAEYVCGTREGKVSEMADTLENHPAYQALTEGGQCKCLHCFKRSGFFDKAEGRVLIMMYARPCHEHQFLHPTSYDVGQWFLDWVDLQRMYIHNPRGGLAILWVDMSLIELIGAIDVQLLRQDHKEDRSAGIDAYAFCNKVADLTRQHPDLKAKVVIAHTHVAMAMKWEPYKFAHLNERQAESGSSMMMDTGIQTEIPIHPHGMVDFRRRGLRDLPRGPLIIAIPVSSTSRITLNVVDRVAEEPYIEERRQAAPLLRRTDSSFVTGWGGGYVNEGMHLIDEEQPGELTTVFSEHEPESEAQSDGIVGSSMKPAETGGIGYVLEPPEGIVADGVIGDPAAVSMSGKVAVRNGEVRLAPRGGDPKNSKMCGHERDMHRRAMAMEADLHDGSCDGIGRQYHNIGPRDMLKGKLAGVEVSAKTLSNALRAVTDRHFKFSDEIGKVSEKGKKALQMAVSAAKVALMRSALSRGVIDEIHERMLAAPDKYKSSKWSSDTFRVALASAGLDQGTTLRKSGHVKPNEALGKQKPRLILEGGPRSVVTHLFDAGVMEDLFFHTTFFEERSIKHTSLKGLCQRIRNLAERYDFTASLDFGAFDGSLGADIRNEVEKSLLHSVVGHLLNACGLTRDALDARDNENLKAVIQREARLLVEEKIRESGDRGTSILNYLTNMMAFLAAIILLAREKGRRNAAIFHSIVQEGIHSSTVISEPGTAMGRDLSEKIELLGIAVADRLAQEMPPAVAEAMRLVEAEEALQPAQRNVKGELGHFFAKKMGRGAAKGDINFVAQRVSDHPATFRAQCEIWGRFFESKAAEHDAALTALETLLAEAGMKDSGAAAVDWKGQLLSFFQPQGQREQVQFEIQRVGQEESEEKIFQAKVALPSGQVFLSDVARKAFLALQGKADSEASPSPSPTPSAAFQPPPRPTHREVQILWLPAAAHQMPFLRRVVVESDDFLATADTSLLSKYDVSIF</sequence>
<evidence type="ECO:0000313" key="3">
    <source>
        <dbReference type="Proteomes" id="UP000186817"/>
    </source>
</evidence>
<dbReference type="AlphaFoldDB" id="A0A1Q9CND3"/>
<keyword evidence="3" id="KW-1185">Reference proteome</keyword>
<feature type="compositionally biased region" description="Pro residues" evidence="1">
    <location>
        <begin position="945"/>
        <end position="959"/>
    </location>
</feature>
<dbReference type="InterPro" id="IPR043502">
    <property type="entry name" value="DNA/RNA_pol_sf"/>
</dbReference>
<accession>A0A1Q9CND3</accession>
<dbReference type="Proteomes" id="UP000186817">
    <property type="component" value="Unassembled WGS sequence"/>
</dbReference>
<dbReference type="SUPFAM" id="SSF56672">
    <property type="entry name" value="DNA/RNA polymerases"/>
    <property type="match status" value="1"/>
</dbReference>
<evidence type="ECO:0000256" key="1">
    <source>
        <dbReference type="SAM" id="MobiDB-lite"/>
    </source>
</evidence>
<dbReference type="OrthoDB" id="10654988at2759"/>
<protein>
    <submittedName>
        <fullName evidence="2">Uncharacterized protein</fullName>
    </submittedName>
</protein>
<dbReference type="EMBL" id="LSRX01001043">
    <property type="protein sequence ID" value="OLP84426.1"/>
    <property type="molecule type" value="Genomic_DNA"/>
</dbReference>
<name>A0A1Q9CND3_SYMMI</name>
<feature type="region of interest" description="Disordered" evidence="1">
    <location>
        <begin position="938"/>
        <end position="960"/>
    </location>
</feature>